<dbReference type="PANTHER" id="PTHR37450:SF1">
    <property type="entry name" value="CIPC PROTEIN"/>
    <property type="match status" value="1"/>
</dbReference>
<organism evidence="2 3">
    <name type="scientific">Neohortaea acidophila</name>
    <dbReference type="NCBI Taxonomy" id="245834"/>
    <lineage>
        <taxon>Eukaryota</taxon>
        <taxon>Fungi</taxon>
        <taxon>Dikarya</taxon>
        <taxon>Ascomycota</taxon>
        <taxon>Pezizomycotina</taxon>
        <taxon>Dothideomycetes</taxon>
        <taxon>Dothideomycetidae</taxon>
        <taxon>Mycosphaerellales</taxon>
        <taxon>Teratosphaeriaceae</taxon>
        <taxon>Neohortaea</taxon>
    </lineage>
</organism>
<proteinExistence type="predicted"/>
<evidence type="ECO:0000313" key="2">
    <source>
        <dbReference type="EMBL" id="KAF2483690.1"/>
    </source>
</evidence>
<dbReference type="RefSeq" id="XP_033590260.1">
    <property type="nucleotide sequence ID" value="XM_033735464.1"/>
</dbReference>
<name>A0A6A6PUC7_9PEZI</name>
<dbReference type="OrthoDB" id="9895617at2759"/>
<evidence type="ECO:0008006" key="4">
    <source>
        <dbReference type="Google" id="ProtNLM"/>
    </source>
</evidence>
<feature type="region of interest" description="Disordered" evidence="1">
    <location>
        <begin position="99"/>
        <end position="128"/>
    </location>
</feature>
<feature type="compositionally biased region" description="Basic and acidic residues" evidence="1">
    <location>
        <begin position="112"/>
        <end position="122"/>
    </location>
</feature>
<dbReference type="InterPro" id="IPR022234">
    <property type="entry name" value="DUF3759"/>
</dbReference>
<accession>A0A6A6PUC7</accession>
<dbReference type="PANTHER" id="PTHR37450">
    <property type="entry name" value="CIPC PROTEIN"/>
    <property type="match status" value="1"/>
</dbReference>
<protein>
    <recommendedName>
        <fullName evidence="4">CipC-like antibiotic response protein</fullName>
    </recommendedName>
</protein>
<gene>
    <name evidence="2" type="ORF">BDY17DRAFT_310649</name>
</gene>
<reference evidence="2" key="1">
    <citation type="journal article" date="2020" name="Stud. Mycol.">
        <title>101 Dothideomycetes genomes: a test case for predicting lifestyles and emergence of pathogens.</title>
        <authorList>
            <person name="Haridas S."/>
            <person name="Albert R."/>
            <person name="Binder M."/>
            <person name="Bloem J."/>
            <person name="Labutti K."/>
            <person name="Salamov A."/>
            <person name="Andreopoulos B."/>
            <person name="Baker S."/>
            <person name="Barry K."/>
            <person name="Bills G."/>
            <person name="Bluhm B."/>
            <person name="Cannon C."/>
            <person name="Castanera R."/>
            <person name="Culley D."/>
            <person name="Daum C."/>
            <person name="Ezra D."/>
            <person name="Gonzalez J."/>
            <person name="Henrissat B."/>
            <person name="Kuo A."/>
            <person name="Liang C."/>
            <person name="Lipzen A."/>
            <person name="Lutzoni F."/>
            <person name="Magnuson J."/>
            <person name="Mondo S."/>
            <person name="Nolan M."/>
            <person name="Ohm R."/>
            <person name="Pangilinan J."/>
            <person name="Park H.-J."/>
            <person name="Ramirez L."/>
            <person name="Alfaro M."/>
            <person name="Sun H."/>
            <person name="Tritt A."/>
            <person name="Yoshinaga Y."/>
            <person name="Zwiers L.-H."/>
            <person name="Turgeon B."/>
            <person name="Goodwin S."/>
            <person name="Spatafora J."/>
            <person name="Crous P."/>
            <person name="Grigoriev I."/>
        </authorList>
    </citation>
    <scope>NUCLEOTIDE SEQUENCE</scope>
    <source>
        <strain evidence="2">CBS 113389</strain>
    </source>
</reference>
<keyword evidence="3" id="KW-1185">Reference proteome</keyword>
<dbReference type="Proteomes" id="UP000799767">
    <property type="component" value="Unassembled WGS sequence"/>
</dbReference>
<dbReference type="EMBL" id="MU001635">
    <property type="protein sequence ID" value="KAF2483690.1"/>
    <property type="molecule type" value="Genomic_DNA"/>
</dbReference>
<dbReference type="Pfam" id="PF12585">
    <property type="entry name" value="DUF3759"/>
    <property type="match status" value="1"/>
</dbReference>
<evidence type="ECO:0000313" key="3">
    <source>
        <dbReference type="Proteomes" id="UP000799767"/>
    </source>
</evidence>
<dbReference type="GeneID" id="54476466"/>
<sequence length="128" mass="14922">MWGFDDAQQQYNQCQDPNQASLGHEVLAGGASFIAMREWEEHQRKEGKQVDHSFAKEMIAGFAGAEVDRLAETKGADFVDREEARRQARDNAHQLYDQQYGQDQYYDPNQRQPHERIQESFESRNGNW</sequence>
<evidence type="ECO:0000256" key="1">
    <source>
        <dbReference type="SAM" id="MobiDB-lite"/>
    </source>
</evidence>
<dbReference type="AlphaFoldDB" id="A0A6A6PUC7"/>